<organism evidence="2 3">
    <name type="scientific">Rozella allomycis (strain CSF55)</name>
    <dbReference type="NCBI Taxonomy" id="988480"/>
    <lineage>
        <taxon>Eukaryota</taxon>
        <taxon>Fungi</taxon>
        <taxon>Fungi incertae sedis</taxon>
        <taxon>Cryptomycota</taxon>
        <taxon>Cryptomycota incertae sedis</taxon>
        <taxon>Rozella</taxon>
    </lineage>
</organism>
<gene>
    <name evidence="2" type="ORF">O9G_004311</name>
</gene>
<reference evidence="2 3" key="1">
    <citation type="journal article" date="2013" name="Curr. Biol.">
        <title>Shared signatures of parasitism and phylogenomics unite Cryptomycota and microsporidia.</title>
        <authorList>
            <person name="James T.Y."/>
            <person name="Pelin A."/>
            <person name="Bonen L."/>
            <person name="Ahrendt S."/>
            <person name="Sain D."/>
            <person name="Corradi N."/>
            <person name="Stajich J.E."/>
        </authorList>
    </citation>
    <scope>NUCLEOTIDE SEQUENCE [LARGE SCALE GENOMIC DNA]</scope>
    <source>
        <strain evidence="2 3">CSF55</strain>
    </source>
</reference>
<name>A0A075AVN2_ROZAC</name>
<sequence length="157" mass="18063">MYTKPQSVTIGNVCHKLGEKEKENLKTTEEEKKAFSHIKISEPKTPYISYDVETDKILGSSARFSLLPEKVDTEMEEENKYTHASDWTTTASESELDAHEIEDRKISVIVDGAKYQLDKQTLQSMLSRGSDFRYLLEEGEVDITDLDHNLIKFSNRR</sequence>
<dbReference type="GO" id="GO:0004864">
    <property type="term" value="F:protein phosphatase inhibitor activity"/>
    <property type="evidence" value="ECO:0007669"/>
    <property type="project" value="InterPro"/>
</dbReference>
<protein>
    <submittedName>
        <fullName evidence="2">Uncharacterized protein</fullName>
    </submittedName>
</protein>
<dbReference type="Proteomes" id="UP000030755">
    <property type="component" value="Unassembled WGS sequence"/>
</dbReference>
<dbReference type="InterPro" id="IPR007062">
    <property type="entry name" value="PPI-2"/>
</dbReference>
<dbReference type="AlphaFoldDB" id="A0A075AVN2"/>
<evidence type="ECO:0000313" key="3">
    <source>
        <dbReference type="Proteomes" id="UP000030755"/>
    </source>
</evidence>
<feature type="region of interest" description="Disordered" evidence="1">
    <location>
        <begin position="75"/>
        <end position="96"/>
    </location>
</feature>
<dbReference type="OrthoDB" id="551302at2759"/>
<evidence type="ECO:0000313" key="2">
    <source>
        <dbReference type="EMBL" id="EPZ34195.1"/>
    </source>
</evidence>
<dbReference type="EMBL" id="KE560973">
    <property type="protein sequence ID" value="EPZ34195.1"/>
    <property type="molecule type" value="Genomic_DNA"/>
</dbReference>
<dbReference type="GO" id="GO:0009966">
    <property type="term" value="P:regulation of signal transduction"/>
    <property type="evidence" value="ECO:0007669"/>
    <property type="project" value="InterPro"/>
</dbReference>
<dbReference type="Pfam" id="PF04979">
    <property type="entry name" value="IPP-2"/>
    <property type="match status" value="1"/>
</dbReference>
<accession>A0A075AVN2</accession>
<dbReference type="HOGENOM" id="CLU_1678927_0_0_1"/>
<evidence type="ECO:0000256" key="1">
    <source>
        <dbReference type="SAM" id="MobiDB-lite"/>
    </source>
</evidence>
<proteinExistence type="predicted"/>
<keyword evidence="3" id="KW-1185">Reference proteome</keyword>